<dbReference type="RefSeq" id="WP_171165468.1">
    <property type="nucleotide sequence ID" value="NZ_CP053073.1"/>
</dbReference>
<keyword evidence="3 5" id="KW-0456">Lyase</keyword>
<organism evidence="5 6">
    <name type="scientific">Usitatibacter palustris</name>
    <dbReference type="NCBI Taxonomy" id="2732487"/>
    <lineage>
        <taxon>Bacteria</taxon>
        <taxon>Pseudomonadati</taxon>
        <taxon>Pseudomonadota</taxon>
        <taxon>Betaproteobacteria</taxon>
        <taxon>Nitrosomonadales</taxon>
        <taxon>Usitatibacteraceae</taxon>
        <taxon>Usitatibacter</taxon>
    </lineage>
</organism>
<dbReference type="GO" id="GO:0046951">
    <property type="term" value="P:ketone body biosynthetic process"/>
    <property type="evidence" value="ECO:0007669"/>
    <property type="project" value="TreeGrafter"/>
</dbReference>
<evidence type="ECO:0000256" key="3">
    <source>
        <dbReference type="ARBA" id="ARBA00023239"/>
    </source>
</evidence>
<evidence type="ECO:0000313" key="6">
    <source>
        <dbReference type="Proteomes" id="UP000503096"/>
    </source>
</evidence>
<dbReference type="Pfam" id="PF00682">
    <property type="entry name" value="HMGL-like"/>
    <property type="match status" value="1"/>
</dbReference>
<dbReference type="GO" id="GO:0046872">
    <property type="term" value="F:metal ion binding"/>
    <property type="evidence" value="ECO:0007669"/>
    <property type="project" value="UniProtKB-KW"/>
</dbReference>
<protein>
    <submittedName>
        <fullName evidence="5">Hydroxymethylglutaryl-CoA lyase YngG</fullName>
        <ecNumber evidence="5">4.1.3.4</ecNumber>
    </submittedName>
</protein>
<evidence type="ECO:0000313" key="5">
    <source>
        <dbReference type="EMBL" id="QJR16936.1"/>
    </source>
</evidence>
<dbReference type="EC" id="4.1.3.4" evidence="5"/>
<gene>
    <name evidence="5" type="primary">yngG</name>
    <name evidence="5" type="ORF">DSM104440_03773</name>
</gene>
<dbReference type="InterPro" id="IPR043594">
    <property type="entry name" value="HMGL"/>
</dbReference>
<dbReference type="CDD" id="cd07938">
    <property type="entry name" value="DRE_TIM_HMGL"/>
    <property type="match status" value="1"/>
</dbReference>
<name>A0A6M4HBG3_9PROT</name>
<dbReference type="InterPro" id="IPR000891">
    <property type="entry name" value="PYR_CT"/>
</dbReference>
<accession>A0A6M4HBG3</accession>
<feature type="domain" description="Pyruvate carboxyltransferase" evidence="4">
    <location>
        <begin position="3"/>
        <end position="275"/>
    </location>
</feature>
<evidence type="ECO:0000256" key="1">
    <source>
        <dbReference type="ARBA" id="ARBA00009405"/>
    </source>
</evidence>
<dbReference type="InterPro" id="IPR013785">
    <property type="entry name" value="Aldolase_TIM"/>
</dbReference>
<dbReference type="Gene3D" id="3.20.20.70">
    <property type="entry name" value="Aldolase class I"/>
    <property type="match status" value="1"/>
</dbReference>
<dbReference type="PROSITE" id="PS50991">
    <property type="entry name" value="PYR_CT"/>
    <property type="match status" value="1"/>
</dbReference>
<keyword evidence="2" id="KW-0479">Metal-binding</keyword>
<dbReference type="FunFam" id="3.20.20.70:FF:000071">
    <property type="entry name" value="Hydroxymethylglutaryl-CoA lyase"/>
    <property type="match status" value="1"/>
</dbReference>
<evidence type="ECO:0000259" key="4">
    <source>
        <dbReference type="PROSITE" id="PS50991"/>
    </source>
</evidence>
<evidence type="ECO:0000256" key="2">
    <source>
        <dbReference type="ARBA" id="ARBA00022723"/>
    </source>
</evidence>
<dbReference type="PANTHER" id="PTHR42738:SF7">
    <property type="entry name" value="HYDROXYMETHYLGLUTARYL-COA LYASE"/>
    <property type="match status" value="1"/>
</dbReference>
<sequence length="311" mass="33537">MRLYINDVAVRDGFQIEKTFIPTKTKVEVIDQLSRTGLHKIEVTSFVSAKAVPALADANEVLSAIERVPGVLYVVLVPNIRGVQNAAATAKKPDEVNGVMSASETHNRANINRTHEQSLAELPTMVKVAHEAGMKISMSLSTTFGCPFEGHVAEDVVLRFVEAYRNAGVDAISLADTTGMANPRQVEDLTRKVLERFPAPDETFYTLHFHNTRGMGLANVVAGIAAGVRSFDGSISGLGGCPFAPGATGNICTEDMVNMLEDMGYDTRVDLAKLLAVARNIPAIVGHEVPGQVMKAGVTMHLHDLPEYLRT</sequence>
<reference evidence="5 6" key="1">
    <citation type="submission" date="2020-04" db="EMBL/GenBank/DDBJ databases">
        <title>Usitatibacter rugosus gen. nov., sp. nov. and Usitatibacter palustris sp. nov., novel members of Usitatibacteraceae fam. nov. within the order Nitrosomonadales isolated from soil.</title>
        <authorList>
            <person name="Huber K.J."/>
            <person name="Neumann-Schaal M."/>
            <person name="Geppert A."/>
            <person name="Luckner M."/>
            <person name="Wanner G."/>
            <person name="Overmann J."/>
        </authorList>
    </citation>
    <scope>NUCLEOTIDE SEQUENCE [LARGE SCALE GENOMIC DNA]</scope>
    <source>
        <strain evidence="5 6">Swamp67</strain>
    </source>
</reference>
<dbReference type="Proteomes" id="UP000503096">
    <property type="component" value="Chromosome"/>
</dbReference>
<dbReference type="InParanoid" id="A0A6M4HBG3"/>
<comment type="similarity">
    <text evidence="1">Belongs to the HMG-CoA lyase family.</text>
</comment>
<keyword evidence="6" id="KW-1185">Reference proteome</keyword>
<proteinExistence type="inferred from homology"/>
<dbReference type="SUPFAM" id="SSF51569">
    <property type="entry name" value="Aldolase"/>
    <property type="match status" value="1"/>
</dbReference>
<dbReference type="KEGG" id="upl:DSM104440_03773"/>
<dbReference type="GO" id="GO:0006552">
    <property type="term" value="P:L-leucine catabolic process"/>
    <property type="evidence" value="ECO:0007669"/>
    <property type="project" value="TreeGrafter"/>
</dbReference>
<dbReference type="NCBIfam" id="NF004283">
    <property type="entry name" value="PRK05692.1"/>
    <property type="match status" value="1"/>
</dbReference>
<dbReference type="PANTHER" id="PTHR42738">
    <property type="entry name" value="HYDROXYMETHYLGLUTARYL-COA LYASE"/>
    <property type="match status" value="1"/>
</dbReference>
<dbReference type="AlphaFoldDB" id="A0A6M4HBG3"/>
<dbReference type="GO" id="GO:0004419">
    <property type="term" value="F:hydroxymethylglutaryl-CoA lyase activity"/>
    <property type="evidence" value="ECO:0007669"/>
    <property type="project" value="UniProtKB-EC"/>
</dbReference>
<dbReference type="EMBL" id="CP053073">
    <property type="protein sequence ID" value="QJR16936.1"/>
    <property type="molecule type" value="Genomic_DNA"/>
</dbReference>